<dbReference type="Proteomes" id="UP000515151">
    <property type="component" value="Chromosome 4"/>
</dbReference>
<dbReference type="OrthoDB" id="1937859at2759"/>
<keyword evidence="5" id="KW-1185">Reference proteome</keyword>
<feature type="chain" id="PRO_5044569076" evidence="2">
    <location>
        <begin position="40"/>
        <end position="193"/>
    </location>
</feature>
<evidence type="ECO:0000313" key="3">
    <source>
        <dbReference type="EMBL" id="OWM79785.1"/>
    </source>
</evidence>
<evidence type="ECO:0000313" key="5">
    <source>
        <dbReference type="Proteomes" id="UP000515151"/>
    </source>
</evidence>
<dbReference type="AlphaFoldDB" id="A0A218X3G9"/>
<sequence>MSKPIKKSSKVHPSSPPGHDHRSHLALLLPAAILSLTAALSPEDTEVLAYLISFHSNSSSVGKSASATSTDDDGDVSVHPPVFGCNCFRCYTSFWSRWDASPNRDLIHEIIEAYEEGLSRKKSTKAKKRRKSNNKVGDHDHSSTEPADGKGNGGGASESGCGDSEVGSPEKGSSIRKAIGFIGEKIWGAWTRV</sequence>
<protein>
    <submittedName>
        <fullName evidence="6">Uncharacterized protein LOC116204394</fullName>
    </submittedName>
</protein>
<gene>
    <name evidence="6" type="primary">LOC116204394</name>
    <name evidence="3" type="ORF">CDL15_Pgr023197</name>
</gene>
<keyword evidence="2" id="KW-0732">Signal</keyword>
<evidence type="ECO:0000256" key="2">
    <source>
        <dbReference type="SAM" id="SignalP"/>
    </source>
</evidence>
<dbReference type="RefSeq" id="XP_031392330.1">
    <property type="nucleotide sequence ID" value="XM_031536470.1"/>
</dbReference>
<reference evidence="6" key="4">
    <citation type="submission" date="2025-04" db="UniProtKB">
        <authorList>
            <consortium name="RefSeq"/>
        </authorList>
    </citation>
    <scope>IDENTIFICATION</scope>
    <source>
        <tissue evidence="6">Leaf</tissue>
    </source>
</reference>
<name>A0A218X3G9_PUNGR</name>
<organism evidence="3 4">
    <name type="scientific">Punica granatum</name>
    <name type="common">Pomegranate</name>
    <dbReference type="NCBI Taxonomy" id="22663"/>
    <lineage>
        <taxon>Eukaryota</taxon>
        <taxon>Viridiplantae</taxon>
        <taxon>Streptophyta</taxon>
        <taxon>Embryophyta</taxon>
        <taxon>Tracheophyta</taxon>
        <taxon>Spermatophyta</taxon>
        <taxon>Magnoliopsida</taxon>
        <taxon>eudicotyledons</taxon>
        <taxon>Gunneridae</taxon>
        <taxon>Pentapetalae</taxon>
        <taxon>rosids</taxon>
        <taxon>malvids</taxon>
        <taxon>Myrtales</taxon>
        <taxon>Lythraceae</taxon>
        <taxon>Punica</taxon>
    </lineage>
</organism>
<dbReference type="PANTHER" id="PTHR31903">
    <property type="entry name" value="F12F1.11-RELATED"/>
    <property type="match status" value="1"/>
</dbReference>
<dbReference type="GeneID" id="116204394"/>
<feature type="compositionally biased region" description="Basic residues" evidence="1">
    <location>
        <begin position="1"/>
        <end position="10"/>
    </location>
</feature>
<feature type="region of interest" description="Disordered" evidence="1">
    <location>
        <begin position="121"/>
        <end position="174"/>
    </location>
</feature>
<proteinExistence type="predicted"/>
<dbReference type="PANTHER" id="PTHR31903:SF6">
    <property type="entry name" value="F12F1.11-RELATED"/>
    <property type="match status" value="1"/>
</dbReference>
<accession>A0A218X3G9</accession>
<feature type="region of interest" description="Disordered" evidence="1">
    <location>
        <begin position="1"/>
        <end position="21"/>
    </location>
</feature>
<feature type="compositionally biased region" description="Basic residues" evidence="1">
    <location>
        <begin position="121"/>
        <end position="133"/>
    </location>
</feature>
<evidence type="ECO:0000256" key="1">
    <source>
        <dbReference type="SAM" id="MobiDB-lite"/>
    </source>
</evidence>
<feature type="signal peptide" evidence="2">
    <location>
        <begin position="1"/>
        <end position="39"/>
    </location>
</feature>
<evidence type="ECO:0000313" key="4">
    <source>
        <dbReference type="Proteomes" id="UP000197138"/>
    </source>
</evidence>
<reference evidence="5" key="3">
    <citation type="journal article" date="2020" name="Plant Biotechnol. J.">
        <title>The pomegranate (Punica granatum L.) draft genome dissects genetic divergence between soft- and hard-seeded cultivars.</title>
        <authorList>
            <person name="Luo X."/>
            <person name="Li H."/>
            <person name="Wu Z."/>
            <person name="Yao W."/>
            <person name="Zhao P."/>
            <person name="Cao D."/>
            <person name="Yu H."/>
            <person name="Li K."/>
            <person name="Poudel K."/>
            <person name="Zhao D."/>
            <person name="Zhang F."/>
            <person name="Xia X."/>
            <person name="Chen L."/>
            <person name="Wang Q."/>
            <person name="Jing D."/>
            <person name="Cao S."/>
        </authorList>
    </citation>
    <scope>NUCLEOTIDE SEQUENCE [LARGE SCALE GENOMIC DNA]</scope>
</reference>
<reference evidence="4" key="1">
    <citation type="journal article" date="2017" name="Plant J.">
        <title>The pomegranate (Punica granatum L.) genome and the genomics of punicalagin biosynthesis.</title>
        <authorList>
            <person name="Qin G."/>
            <person name="Xu C."/>
            <person name="Ming R."/>
            <person name="Tang H."/>
            <person name="Guyot R."/>
            <person name="Kramer E.M."/>
            <person name="Hu Y."/>
            <person name="Yi X."/>
            <person name="Qi Y."/>
            <person name="Xu X."/>
            <person name="Gao Z."/>
            <person name="Pan H."/>
            <person name="Jian J."/>
            <person name="Tian Y."/>
            <person name="Yue Z."/>
            <person name="Xu Y."/>
        </authorList>
    </citation>
    <scope>NUCLEOTIDE SEQUENCE [LARGE SCALE GENOMIC DNA]</scope>
    <source>
        <strain evidence="4">cv. Dabenzi</strain>
    </source>
</reference>
<reference evidence="3" key="2">
    <citation type="submission" date="2017-06" db="EMBL/GenBank/DDBJ databases">
        <title>The pomegranate genome and the genomics of punicalagin biosynthesis.</title>
        <authorList>
            <person name="Xu C."/>
        </authorList>
    </citation>
    <scope>NUCLEOTIDE SEQUENCE [LARGE SCALE GENOMIC DNA]</scope>
    <source>
        <tissue evidence="3">Fresh leaf</tissue>
    </source>
</reference>
<dbReference type="Proteomes" id="UP000197138">
    <property type="component" value="Unassembled WGS sequence"/>
</dbReference>
<evidence type="ECO:0000313" key="6">
    <source>
        <dbReference type="RefSeq" id="XP_031392330.1"/>
    </source>
</evidence>
<dbReference type="EMBL" id="MTKT01002440">
    <property type="protein sequence ID" value="OWM79785.1"/>
    <property type="molecule type" value="Genomic_DNA"/>
</dbReference>